<protein>
    <submittedName>
        <fullName evidence="2">Uncharacterized protein</fullName>
    </submittedName>
</protein>
<keyword evidence="3" id="KW-1185">Reference proteome</keyword>
<name>A0ABS8XVP1_9BURK</name>
<gene>
    <name evidence="2" type="ORF">LXT13_10140</name>
</gene>
<reference evidence="2 3" key="1">
    <citation type="submission" date="2021-12" db="EMBL/GenBank/DDBJ databases">
        <title>Genome seq of P8.</title>
        <authorList>
            <person name="Seo T."/>
        </authorList>
    </citation>
    <scope>NUCLEOTIDE SEQUENCE [LARGE SCALE GENOMIC DNA]</scope>
    <source>
        <strain evidence="2 3">P8</strain>
    </source>
</reference>
<evidence type="ECO:0000313" key="3">
    <source>
        <dbReference type="Proteomes" id="UP001200741"/>
    </source>
</evidence>
<evidence type="ECO:0000313" key="2">
    <source>
        <dbReference type="EMBL" id="MCE4554788.1"/>
    </source>
</evidence>
<dbReference type="RefSeq" id="WP_233371797.1">
    <property type="nucleotide sequence ID" value="NZ_JAJTWU010000003.1"/>
</dbReference>
<dbReference type="EMBL" id="JAJTWU010000003">
    <property type="protein sequence ID" value="MCE4554788.1"/>
    <property type="molecule type" value="Genomic_DNA"/>
</dbReference>
<proteinExistence type="predicted"/>
<organism evidence="2 3">
    <name type="scientific">Pelomonas cellulosilytica</name>
    <dbReference type="NCBI Taxonomy" id="2906762"/>
    <lineage>
        <taxon>Bacteria</taxon>
        <taxon>Pseudomonadati</taxon>
        <taxon>Pseudomonadota</taxon>
        <taxon>Betaproteobacteria</taxon>
        <taxon>Burkholderiales</taxon>
        <taxon>Sphaerotilaceae</taxon>
        <taxon>Roseateles</taxon>
    </lineage>
</organism>
<accession>A0ABS8XVP1</accession>
<comment type="caution">
    <text evidence="2">The sequence shown here is derived from an EMBL/GenBank/DDBJ whole genome shotgun (WGS) entry which is preliminary data.</text>
</comment>
<dbReference type="Proteomes" id="UP001200741">
    <property type="component" value="Unassembled WGS sequence"/>
</dbReference>
<sequence>MTTSTHAVQPDPLCPAGLETDDRTMTARTSGARRASERFGLAPGRSAQLRVARWPAVLHGGRSLVASAALASLKGRC</sequence>
<feature type="region of interest" description="Disordered" evidence="1">
    <location>
        <begin position="1"/>
        <end position="39"/>
    </location>
</feature>
<evidence type="ECO:0000256" key="1">
    <source>
        <dbReference type="SAM" id="MobiDB-lite"/>
    </source>
</evidence>